<evidence type="ECO:0000313" key="10">
    <source>
        <dbReference type="EMBL" id="QDT55046.1"/>
    </source>
</evidence>
<dbReference type="PROSITE" id="PS01063">
    <property type="entry name" value="SIGMA70_ECF"/>
    <property type="match status" value="1"/>
</dbReference>
<proteinExistence type="inferred from homology"/>
<keyword evidence="5 6" id="KW-0804">Transcription</keyword>
<dbReference type="InParanoid" id="A0A517SFY4"/>
<accession>A0A517SFY4</accession>
<protein>
    <recommendedName>
        <fullName evidence="6">RNA polymerase sigma factor</fullName>
    </recommendedName>
</protein>
<sequence length="197" mass="21967">MDNASESGEPPLKVVPGGQQTLLASLFHEHADRLRGMLWGVLRNRDAVEDVVQTTFAKALESSGEVRSVSWKAWLFQVAYNEAMLLRRKEGVRQRAFQKISAGQQPPGDAWPGDGLAARELVDQVGRLLAELPPEQREVVRRRMHQEQTFAEIAADLGVPLGTVLTRMRLATDKLRKALQRTDSHHGGGEERSGEQR</sequence>
<evidence type="ECO:0000256" key="2">
    <source>
        <dbReference type="ARBA" id="ARBA00023015"/>
    </source>
</evidence>
<dbReference type="InterPro" id="IPR007627">
    <property type="entry name" value="RNA_pol_sigma70_r2"/>
</dbReference>
<evidence type="ECO:0000256" key="7">
    <source>
        <dbReference type="SAM" id="MobiDB-lite"/>
    </source>
</evidence>
<dbReference type="Gene3D" id="1.10.1740.10">
    <property type="match status" value="1"/>
</dbReference>
<evidence type="ECO:0000256" key="6">
    <source>
        <dbReference type="RuleBase" id="RU000716"/>
    </source>
</evidence>
<organism evidence="10 11">
    <name type="scientific">Caulifigura coniformis</name>
    <dbReference type="NCBI Taxonomy" id="2527983"/>
    <lineage>
        <taxon>Bacteria</taxon>
        <taxon>Pseudomonadati</taxon>
        <taxon>Planctomycetota</taxon>
        <taxon>Planctomycetia</taxon>
        <taxon>Planctomycetales</taxon>
        <taxon>Planctomycetaceae</taxon>
        <taxon>Caulifigura</taxon>
    </lineage>
</organism>
<dbReference type="InterPro" id="IPR000838">
    <property type="entry name" value="RNA_pol_sigma70_ECF_CS"/>
</dbReference>
<evidence type="ECO:0000259" key="8">
    <source>
        <dbReference type="Pfam" id="PF04542"/>
    </source>
</evidence>
<dbReference type="KEGG" id="ccos:Pan44_30870"/>
<name>A0A517SFY4_9PLAN</name>
<dbReference type="NCBIfam" id="TIGR02937">
    <property type="entry name" value="sigma70-ECF"/>
    <property type="match status" value="1"/>
</dbReference>
<feature type="region of interest" description="Disordered" evidence="7">
    <location>
        <begin position="177"/>
        <end position="197"/>
    </location>
</feature>
<comment type="similarity">
    <text evidence="1 6">Belongs to the sigma-70 factor family. ECF subfamily.</text>
</comment>
<evidence type="ECO:0000313" key="11">
    <source>
        <dbReference type="Proteomes" id="UP000315700"/>
    </source>
</evidence>
<dbReference type="GO" id="GO:0006352">
    <property type="term" value="P:DNA-templated transcription initiation"/>
    <property type="evidence" value="ECO:0007669"/>
    <property type="project" value="InterPro"/>
</dbReference>
<dbReference type="InterPro" id="IPR013325">
    <property type="entry name" value="RNA_pol_sigma_r2"/>
</dbReference>
<dbReference type="EMBL" id="CP036271">
    <property type="protein sequence ID" value="QDT55046.1"/>
    <property type="molecule type" value="Genomic_DNA"/>
</dbReference>
<dbReference type="Proteomes" id="UP000315700">
    <property type="component" value="Chromosome"/>
</dbReference>
<evidence type="ECO:0000256" key="5">
    <source>
        <dbReference type="ARBA" id="ARBA00023163"/>
    </source>
</evidence>
<dbReference type="AlphaFoldDB" id="A0A517SFY4"/>
<feature type="domain" description="RNA polymerase sigma-70 region 4" evidence="9">
    <location>
        <begin position="128"/>
        <end position="177"/>
    </location>
</feature>
<dbReference type="OrthoDB" id="273051at2"/>
<evidence type="ECO:0000256" key="1">
    <source>
        <dbReference type="ARBA" id="ARBA00010641"/>
    </source>
</evidence>
<evidence type="ECO:0000256" key="3">
    <source>
        <dbReference type="ARBA" id="ARBA00023082"/>
    </source>
</evidence>
<dbReference type="InterPro" id="IPR014284">
    <property type="entry name" value="RNA_pol_sigma-70_dom"/>
</dbReference>
<evidence type="ECO:0000259" key="9">
    <source>
        <dbReference type="Pfam" id="PF04545"/>
    </source>
</evidence>
<dbReference type="SUPFAM" id="SSF88659">
    <property type="entry name" value="Sigma3 and sigma4 domains of RNA polymerase sigma factors"/>
    <property type="match status" value="1"/>
</dbReference>
<dbReference type="InterPro" id="IPR013324">
    <property type="entry name" value="RNA_pol_sigma_r3/r4-like"/>
</dbReference>
<evidence type="ECO:0000256" key="4">
    <source>
        <dbReference type="ARBA" id="ARBA00023125"/>
    </source>
</evidence>
<keyword evidence="4 6" id="KW-0238">DNA-binding</keyword>
<dbReference type="Gene3D" id="1.10.10.10">
    <property type="entry name" value="Winged helix-like DNA-binding domain superfamily/Winged helix DNA-binding domain"/>
    <property type="match status" value="1"/>
</dbReference>
<keyword evidence="3 6" id="KW-0731">Sigma factor</keyword>
<reference evidence="10 11" key="1">
    <citation type="submission" date="2019-02" db="EMBL/GenBank/DDBJ databases">
        <title>Deep-cultivation of Planctomycetes and their phenomic and genomic characterization uncovers novel biology.</title>
        <authorList>
            <person name="Wiegand S."/>
            <person name="Jogler M."/>
            <person name="Boedeker C."/>
            <person name="Pinto D."/>
            <person name="Vollmers J."/>
            <person name="Rivas-Marin E."/>
            <person name="Kohn T."/>
            <person name="Peeters S.H."/>
            <person name="Heuer A."/>
            <person name="Rast P."/>
            <person name="Oberbeckmann S."/>
            <person name="Bunk B."/>
            <person name="Jeske O."/>
            <person name="Meyerdierks A."/>
            <person name="Storesund J.E."/>
            <person name="Kallscheuer N."/>
            <person name="Luecker S."/>
            <person name="Lage O.M."/>
            <person name="Pohl T."/>
            <person name="Merkel B.J."/>
            <person name="Hornburger P."/>
            <person name="Mueller R.-W."/>
            <person name="Bruemmer F."/>
            <person name="Labrenz M."/>
            <person name="Spormann A.M."/>
            <person name="Op den Camp H."/>
            <person name="Overmann J."/>
            <person name="Amann R."/>
            <person name="Jetten M.S.M."/>
            <person name="Mascher T."/>
            <person name="Medema M.H."/>
            <person name="Devos D.P."/>
            <person name="Kaster A.-K."/>
            <person name="Ovreas L."/>
            <person name="Rohde M."/>
            <person name="Galperin M.Y."/>
            <person name="Jogler C."/>
        </authorList>
    </citation>
    <scope>NUCLEOTIDE SEQUENCE [LARGE SCALE GENOMIC DNA]</scope>
    <source>
        <strain evidence="10 11">Pan44</strain>
    </source>
</reference>
<dbReference type="SUPFAM" id="SSF88946">
    <property type="entry name" value="Sigma2 domain of RNA polymerase sigma factors"/>
    <property type="match status" value="1"/>
</dbReference>
<keyword evidence="2 6" id="KW-0805">Transcription regulation</keyword>
<dbReference type="Pfam" id="PF04542">
    <property type="entry name" value="Sigma70_r2"/>
    <property type="match status" value="1"/>
</dbReference>
<dbReference type="InterPro" id="IPR007630">
    <property type="entry name" value="RNA_pol_sigma70_r4"/>
</dbReference>
<dbReference type="GO" id="GO:0016987">
    <property type="term" value="F:sigma factor activity"/>
    <property type="evidence" value="ECO:0007669"/>
    <property type="project" value="UniProtKB-KW"/>
</dbReference>
<keyword evidence="11" id="KW-1185">Reference proteome</keyword>
<dbReference type="PANTHER" id="PTHR43133:SF62">
    <property type="entry name" value="RNA POLYMERASE SIGMA FACTOR SIGZ"/>
    <property type="match status" value="1"/>
</dbReference>
<dbReference type="GO" id="GO:0003677">
    <property type="term" value="F:DNA binding"/>
    <property type="evidence" value="ECO:0007669"/>
    <property type="project" value="UniProtKB-KW"/>
</dbReference>
<dbReference type="InterPro" id="IPR036388">
    <property type="entry name" value="WH-like_DNA-bd_sf"/>
</dbReference>
<dbReference type="InterPro" id="IPR039425">
    <property type="entry name" value="RNA_pol_sigma-70-like"/>
</dbReference>
<dbReference type="Pfam" id="PF04545">
    <property type="entry name" value="Sigma70_r4"/>
    <property type="match status" value="1"/>
</dbReference>
<gene>
    <name evidence="10" type="primary">rpoE_2</name>
    <name evidence="10" type="ORF">Pan44_30870</name>
</gene>
<dbReference type="PANTHER" id="PTHR43133">
    <property type="entry name" value="RNA POLYMERASE ECF-TYPE SIGMA FACTO"/>
    <property type="match status" value="1"/>
</dbReference>
<dbReference type="CDD" id="cd06171">
    <property type="entry name" value="Sigma70_r4"/>
    <property type="match status" value="1"/>
</dbReference>
<feature type="domain" description="RNA polymerase sigma-70 region 2" evidence="8">
    <location>
        <begin position="26"/>
        <end position="90"/>
    </location>
</feature>